<reference evidence="2 3" key="1">
    <citation type="journal article" date="2015" name="Infect. Genet. Evol.">
        <title>Genomic sequences of six botulinum neurotoxin-producing strains representing three clostridial species illustrate the mobility and diversity of botulinum neurotoxin genes.</title>
        <authorList>
            <person name="Smith T.J."/>
            <person name="Hill K.K."/>
            <person name="Xie G."/>
            <person name="Foley B.T."/>
            <person name="Williamson C.H."/>
            <person name="Foster J.T."/>
            <person name="Johnson S.L."/>
            <person name="Chertkov O."/>
            <person name="Teshima H."/>
            <person name="Gibbons H.S."/>
            <person name="Johnsky L.A."/>
            <person name="Karavis M.A."/>
            <person name="Smith L.A."/>
        </authorList>
    </citation>
    <scope>NUCLEOTIDE SEQUENCE [LARGE SCALE GENOMIC DNA]</scope>
    <source>
        <strain evidence="2 3">CDC 2741</strain>
    </source>
</reference>
<dbReference type="Proteomes" id="UP000031366">
    <property type="component" value="Unassembled WGS sequence"/>
</dbReference>
<dbReference type="EMBL" id="AYSO01000013">
    <property type="protein sequence ID" value="KIE47805.1"/>
    <property type="molecule type" value="Genomic_DNA"/>
</dbReference>
<evidence type="ECO:0000313" key="1">
    <source>
        <dbReference type="EMBL" id="KIE47805.1"/>
    </source>
</evidence>
<keyword evidence="3" id="KW-1185">Reference proteome</keyword>
<proteinExistence type="predicted"/>
<organism evidence="2 3">
    <name type="scientific">Clostridium argentinense CDC 2741</name>
    <dbReference type="NCBI Taxonomy" id="1418104"/>
    <lineage>
        <taxon>Bacteria</taxon>
        <taxon>Bacillati</taxon>
        <taxon>Bacillota</taxon>
        <taxon>Clostridia</taxon>
        <taxon>Eubacteriales</taxon>
        <taxon>Clostridiaceae</taxon>
        <taxon>Clostridium</taxon>
    </lineage>
</organism>
<dbReference type="EMBL" id="AYSO01000003">
    <property type="protein sequence ID" value="KIE48538.1"/>
    <property type="molecule type" value="Genomic_DNA"/>
</dbReference>
<name>A0A0C1UA27_9CLOT</name>
<evidence type="ECO:0000313" key="2">
    <source>
        <dbReference type="EMBL" id="KIE48538.1"/>
    </source>
</evidence>
<protein>
    <submittedName>
        <fullName evidence="2">IS4 family transposase</fullName>
    </submittedName>
</protein>
<evidence type="ECO:0000313" key="3">
    <source>
        <dbReference type="Proteomes" id="UP000031366"/>
    </source>
</evidence>
<dbReference type="AlphaFoldDB" id="A0A0C1UA27"/>
<comment type="caution">
    <text evidence="2">The sequence shown here is derived from an EMBL/GenBank/DDBJ whole genome shotgun (WGS) entry which is preliminary data.</text>
</comment>
<gene>
    <name evidence="1" type="ORF">U732_3560</name>
    <name evidence="2" type="ORF">U732_4339</name>
</gene>
<accession>A0A0C1UA27</accession>
<sequence>MKSENHINLVTIKRTNSKVKVSKQFRRMIFKARRRVETSFSQLSGQLNIQRVLAKSMWGLVSRITNKILAHNLCFFINKILNINPNIAKIKDLIFG</sequence>